<comment type="similarity">
    <text evidence="2">Belongs to the SLC13A/DASS transporter (TC 2.A.47) family. DIT1 subfamily.</text>
</comment>
<evidence type="ECO:0000256" key="1">
    <source>
        <dbReference type="ARBA" id="ARBA00004141"/>
    </source>
</evidence>
<evidence type="ECO:0000313" key="8">
    <source>
        <dbReference type="EMBL" id="NNH10648.1"/>
    </source>
</evidence>
<feature type="transmembrane region" description="Helical" evidence="7">
    <location>
        <begin position="45"/>
        <end position="62"/>
    </location>
</feature>
<feature type="transmembrane region" description="Helical" evidence="7">
    <location>
        <begin position="219"/>
        <end position="241"/>
    </location>
</feature>
<dbReference type="PANTHER" id="PTHR10283">
    <property type="entry name" value="SOLUTE CARRIER FAMILY 13 MEMBER"/>
    <property type="match status" value="1"/>
</dbReference>
<keyword evidence="3 7" id="KW-0812">Transmembrane</keyword>
<feature type="transmembrane region" description="Helical" evidence="7">
    <location>
        <begin position="411"/>
        <end position="444"/>
    </location>
</feature>
<dbReference type="PANTHER" id="PTHR10283:SF82">
    <property type="entry name" value="SOLUTE CARRIER FAMILY 13 MEMBER 2"/>
    <property type="match status" value="1"/>
</dbReference>
<dbReference type="GO" id="GO:0008514">
    <property type="term" value="F:organic anion transmembrane transporter activity"/>
    <property type="evidence" value="ECO:0007669"/>
    <property type="project" value="UniProtKB-ARBA"/>
</dbReference>
<dbReference type="GO" id="GO:1905039">
    <property type="term" value="P:carboxylic acid transmembrane transport"/>
    <property type="evidence" value="ECO:0007669"/>
    <property type="project" value="UniProtKB-ARBA"/>
</dbReference>
<feature type="compositionally biased region" description="Low complexity" evidence="6">
    <location>
        <begin position="8"/>
        <end position="40"/>
    </location>
</feature>
<proteinExistence type="inferred from homology"/>
<keyword evidence="4 7" id="KW-1133">Transmembrane helix</keyword>
<feature type="transmembrane region" description="Helical" evidence="7">
    <location>
        <begin position="370"/>
        <end position="391"/>
    </location>
</feature>
<dbReference type="NCBIfam" id="TIGR00785">
    <property type="entry name" value="dass"/>
    <property type="match status" value="1"/>
</dbReference>
<evidence type="ECO:0000256" key="7">
    <source>
        <dbReference type="SAM" id="Phobius"/>
    </source>
</evidence>
<dbReference type="Proteomes" id="UP000542973">
    <property type="component" value="Unassembled WGS sequence"/>
</dbReference>
<dbReference type="InterPro" id="IPR001898">
    <property type="entry name" value="SLC13A/DASS"/>
</dbReference>
<dbReference type="InterPro" id="IPR030676">
    <property type="entry name" value="CitT-rel"/>
</dbReference>
<comment type="caution">
    <text evidence="8">The sequence shown here is derived from an EMBL/GenBank/DDBJ whole genome shotgun (WGS) entry which is preliminary data.</text>
</comment>
<comment type="subcellular location">
    <subcellularLocation>
        <location evidence="1">Membrane</location>
        <topology evidence="1">Multi-pass membrane protein</topology>
    </subcellularLocation>
</comment>
<evidence type="ECO:0000256" key="6">
    <source>
        <dbReference type="SAM" id="MobiDB-lite"/>
    </source>
</evidence>
<evidence type="ECO:0000256" key="5">
    <source>
        <dbReference type="ARBA" id="ARBA00023136"/>
    </source>
</evidence>
<dbReference type="GO" id="GO:0005886">
    <property type="term" value="C:plasma membrane"/>
    <property type="evidence" value="ECO:0007669"/>
    <property type="project" value="TreeGrafter"/>
</dbReference>
<evidence type="ECO:0000256" key="4">
    <source>
        <dbReference type="ARBA" id="ARBA00022989"/>
    </source>
</evidence>
<dbReference type="Pfam" id="PF00939">
    <property type="entry name" value="Na_sulph_symp"/>
    <property type="match status" value="1"/>
</dbReference>
<feature type="transmembrane region" description="Helical" evidence="7">
    <location>
        <begin position="68"/>
        <end position="86"/>
    </location>
</feature>
<feature type="region of interest" description="Disordered" evidence="6">
    <location>
        <begin position="1"/>
        <end position="40"/>
    </location>
</feature>
<feature type="transmembrane region" description="Helical" evidence="7">
    <location>
        <begin position="496"/>
        <end position="516"/>
    </location>
</feature>
<gene>
    <name evidence="8" type="ORF">HLB16_07090</name>
</gene>
<evidence type="ECO:0000256" key="2">
    <source>
        <dbReference type="ARBA" id="ARBA00007349"/>
    </source>
</evidence>
<feature type="transmembrane region" description="Helical" evidence="7">
    <location>
        <begin position="159"/>
        <end position="188"/>
    </location>
</feature>
<feature type="transmembrane region" description="Helical" evidence="7">
    <location>
        <begin position="124"/>
        <end position="147"/>
    </location>
</feature>
<keyword evidence="5 7" id="KW-0472">Membrane</keyword>
<dbReference type="PIRSF" id="PIRSF002457">
    <property type="entry name" value="DASS"/>
    <property type="match status" value="1"/>
</dbReference>
<evidence type="ECO:0000256" key="3">
    <source>
        <dbReference type="ARBA" id="ARBA00022692"/>
    </source>
</evidence>
<dbReference type="RefSeq" id="WP_151021936.1">
    <property type="nucleotide sequence ID" value="NZ_BAAAEB010000023.1"/>
</dbReference>
<sequence length="522" mass="54429">MSDLRSNASPTNSTRSAPATPAAPATPNSAASPASSATASKRPPWGLFVAVLVLIGVLSLPAPPDLPLAGHRMLAILAFAVVVWISEAVSYETSAIMITSLMAALIGFAPTVGDPDTLYGTSRALGMALAGFANTALALVAAALFISAAMTVTGLDRRIALVTLSAIGTSTRRILVGTIAVTIALSLVVPSATARSACVVPIMMGIIAAFGVDKRSNIAAGIMITVAQATSIWNVGIQTAAAQNLLAVGFMDKLLGERVTWLQWLIAGAPWALAMSVVLYLLVRWLLPPETEAIPGGKEAVQRELAGLGPMSGPQKRLAAVSIGLLLAWATEGKLHGFDTATVTFVGLVALMLPRLGVMDWKTMQQRTPWGTLIVFGVGISLGTALLTTQAGQWLGKFVVANSGLATQGPIAVFAILAAFLIVIHLGFASATALTAAMLPILISVLQTLPGDIDKVGITMLLGFTMSFGFILPINAPQNMVCLSTDTFNGRQFARIGIPVTLVGYAMMLLFAATYWRWLGWI</sequence>
<protein>
    <submittedName>
        <fullName evidence="8">DASS family sodium-coupled anion symporter</fullName>
    </submittedName>
</protein>
<feature type="transmembrane region" description="Helical" evidence="7">
    <location>
        <begin position="93"/>
        <end position="112"/>
    </location>
</feature>
<organism evidence="8 9">
    <name type="scientific">Cupriavidus gilardii</name>
    <dbReference type="NCBI Taxonomy" id="82541"/>
    <lineage>
        <taxon>Bacteria</taxon>
        <taxon>Pseudomonadati</taxon>
        <taxon>Pseudomonadota</taxon>
        <taxon>Betaproteobacteria</taxon>
        <taxon>Burkholderiales</taxon>
        <taxon>Burkholderiaceae</taxon>
        <taxon>Cupriavidus</taxon>
    </lineage>
</organism>
<feature type="transmembrane region" description="Helical" evidence="7">
    <location>
        <begin position="456"/>
        <end position="476"/>
    </location>
</feature>
<evidence type="ECO:0000313" key="9">
    <source>
        <dbReference type="Proteomes" id="UP000542973"/>
    </source>
</evidence>
<dbReference type="AlphaFoldDB" id="A0A849B8Z2"/>
<name>A0A849B8Z2_9BURK</name>
<feature type="transmembrane region" description="Helical" evidence="7">
    <location>
        <begin position="261"/>
        <end position="283"/>
    </location>
</feature>
<accession>A0A849B8Z2</accession>
<feature type="transmembrane region" description="Helical" evidence="7">
    <location>
        <begin position="194"/>
        <end position="212"/>
    </location>
</feature>
<reference evidence="8 9" key="1">
    <citation type="submission" date="2020-05" db="EMBL/GenBank/DDBJ databases">
        <title>MicrobeNet Type strains.</title>
        <authorList>
            <person name="Nicholson A.C."/>
        </authorList>
    </citation>
    <scope>NUCLEOTIDE SEQUENCE [LARGE SCALE GENOMIC DNA]</scope>
    <source>
        <strain evidence="8 9">ATCC 700815</strain>
    </source>
</reference>
<dbReference type="EMBL" id="JABEMD010000009">
    <property type="protein sequence ID" value="NNH10648.1"/>
    <property type="molecule type" value="Genomic_DNA"/>
</dbReference>